<dbReference type="GO" id="GO:0030435">
    <property type="term" value="P:sporulation resulting in formation of a cellular spore"/>
    <property type="evidence" value="ECO:0007669"/>
    <property type="project" value="InterPro"/>
</dbReference>
<dbReference type="NCBIfam" id="TIGR02669">
    <property type="entry name" value="SpoIID_LytB"/>
    <property type="match status" value="1"/>
</dbReference>
<evidence type="ECO:0000313" key="3">
    <source>
        <dbReference type="Proteomes" id="UP000184423"/>
    </source>
</evidence>
<sequence>MKRVTGFFLFILFLMIGIPLIISGGVREDTKLPYYISKIQQFVPEPLKKPQVEDKLKEEKSDKSIKIKVFIEGQNKIVELELEDYIRGVVAAEMPAAFDIEALKAQAIAARTFAFANLIQNGGSGCAKHSGADVCSTVHCQAYVTKEERFRNWPASMANEYWNKLTQAVLETKGMVITYNNEVARHIKYHSTSNGKTENSIYVFGYQEPYLVSVESPYEEGTPSFSSKVVMKKQEFIRRIKELNPDVSISSNNLAKQIKILEWTEGDRVKTIKIGNKTFSGIDIRWAMGLKSASFTINIDSKNVTFNVKGYGHGVGMSQWGANEMAKRGKKYDEILKHYYKGIEIKKIDELVNKKQ</sequence>
<dbReference type="AlphaFoldDB" id="A0A1M4SBN4"/>
<dbReference type="EMBL" id="FQVG01000001">
    <property type="protein sequence ID" value="SHE29611.1"/>
    <property type="molecule type" value="Genomic_DNA"/>
</dbReference>
<dbReference type="InterPro" id="IPR051922">
    <property type="entry name" value="Bact_Sporulation_Assoc"/>
</dbReference>
<dbReference type="PANTHER" id="PTHR30032">
    <property type="entry name" value="N-ACETYLMURAMOYL-L-ALANINE AMIDASE-RELATED"/>
    <property type="match status" value="1"/>
</dbReference>
<accession>A0A1M4SBN4</accession>
<dbReference type="GO" id="GO:0030288">
    <property type="term" value="C:outer membrane-bounded periplasmic space"/>
    <property type="evidence" value="ECO:0007669"/>
    <property type="project" value="TreeGrafter"/>
</dbReference>
<dbReference type="Proteomes" id="UP000184423">
    <property type="component" value="Unassembled WGS sequence"/>
</dbReference>
<gene>
    <name evidence="2" type="ORF">SAMN02746091_00106</name>
</gene>
<protein>
    <submittedName>
        <fullName evidence="2">Stage II sporulation protein D</fullName>
    </submittedName>
</protein>
<dbReference type="InterPro" id="IPR013693">
    <property type="entry name" value="SpoIID/LytB_N"/>
</dbReference>
<proteinExistence type="predicted"/>
<dbReference type="InterPro" id="IPR013486">
    <property type="entry name" value="SpoIID/LytB"/>
</dbReference>
<name>A0A1M4SBN4_9CLOT</name>
<dbReference type="RefSeq" id="WP_027307890.1">
    <property type="nucleotide sequence ID" value="NZ_FQVG01000001.1"/>
</dbReference>
<dbReference type="NCBIfam" id="TIGR02870">
    <property type="entry name" value="spore_II_D"/>
    <property type="match status" value="1"/>
</dbReference>
<feature type="domain" description="Sporulation stage II protein D amidase enhancer LytB N-terminal" evidence="1">
    <location>
        <begin position="74"/>
        <end position="179"/>
    </location>
</feature>
<dbReference type="InterPro" id="IPR014225">
    <property type="entry name" value="Spore_II_D_firmicutes"/>
</dbReference>
<dbReference type="Pfam" id="PF08486">
    <property type="entry name" value="SpoIID"/>
    <property type="match status" value="1"/>
</dbReference>
<reference evidence="3" key="1">
    <citation type="submission" date="2016-11" db="EMBL/GenBank/DDBJ databases">
        <authorList>
            <person name="Varghese N."/>
            <person name="Submissions S."/>
        </authorList>
    </citation>
    <scope>NUCLEOTIDE SEQUENCE [LARGE SCALE GENOMIC DNA]</scope>
    <source>
        <strain evidence="3">DSM 10124</strain>
    </source>
</reference>
<evidence type="ECO:0000259" key="1">
    <source>
        <dbReference type="Pfam" id="PF08486"/>
    </source>
</evidence>
<keyword evidence="3" id="KW-1185">Reference proteome</keyword>
<organism evidence="2 3">
    <name type="scientific">Caloramator proteoclasticus DSM 10124</name>
    <dbReference type="NCBI Taxonomy" id="1121262"/>
    <lineage>
        <taxon>Bacteria</taxon>
        <taxon>Bacillati</taxon>
        <taxon>Bacillota</taxon>
        <taxon>Clostridia</taxon>
        <taxon>Eubacteriales</taxon>
        <taxon>Clostridiaceae</taxon>
        <taxon>Caloramator</taxon>
    </lineage>
</organism>
<evidence type="ECO:0000313" key="2">
    <source>
        <dbReference type="EMBL" id="SHE29611.1"/>
    </source>
</evidence>
<dbReference type="PANTHER" id="PTHR30032:SF4">
    <property type="entry name" value="AMIDASE ENHANCER"/>
    <property type="match status" value="1"/>
</dbReference>